<keyword evidence="6 8" id="KW-0175">Coiled coil</keyword>
<evidence type="ECO:0000256" key="9">
    <source>
        <dbReference type="SAM" id="MobiDB-lite"/>
    </source>
</evidence>
<comment type="subcellular location">
    <subcellularLocation>
        <location evidence="1">Nucleus</location>
    </subcellularLocation>
</comment>
<dbReference type="GO" id="GO:0000723">
    <property type="term" value="P:telomere maintenance"/>
    <property type="evidence" value="ECO:0007669"/>
    <property type="project" value="TreeGrafter"/>
</dbReference>
<gene>
    <name evidence="11" type="ORF">Dsin_024742</name>
</gene>
<dbReference type="PANTHER" id="PTHR11139:SF69">
    <property type="entry name" value="SERINE_THREONINE-PROTEIN KINASE ATR"/>
    <property type="match status" value="1"/>
</dbReference>
<dbReference type="PANTHER" id="PTHR11139">
    <property type="entry name" value="ATAXIA TELANGIECTASIA MUTATED ATM -RELATED"/>
    <property type="match status" value="1"/>
</dbReference>
<organism evidence="11 12">
    <name type="scientific">Dipteronia sinensis</name>
    <dbReference type="NCBI Taxonomy" id="43782"/>
    <lineage>
        <taxon>Eukaryota</taxon>
        <taxon>Viridiplantae</taxon>
        <taxon>Streptophyta</taxon>
        <taxon>Embryophyta</taxon>
        <taxon>Tracheophyta</taxon>
        <taxon>Spermatophyta</taxon>
        <taxon>Magnoliopsida</taxon>
        <taxon>eudicotyledons</taxon>
        <taxon>Gunneridae</taxon>
        <taxon>Pentapetalae</taxon>
        <taxon>rosids</taxon>
        <taxon>malvids</taxon>
        <taxon>Sapindales</taxon>
        <taxon>Sapindaceae</taxon>
        <taxon>Hippocastanoideae</taxon>
        <taxon>Acereae</taxon>
        <taxon>Dipteronia</taxon>
    </lineage>
</organism>
<dbReference type="GO" id="GO:0000077">
    <property type="term" value="P:DNA damage checkpoint signaling"/>
    <property type="evidence" value="ECO:0007669"/>
    <property type="project" value="TreeGrafter"/>
</dbReference>
<protein>
    <recommendedName>
        <fullName evidence="2">non-specific serine/threonine protein kinase</fullName>
        <ecNumber evidence="2">2.7.11.1</ecNumber>
    </recommendedName>
</protein>
<feature type="region of interest" description="Disordered" evidence="9">
    <location>
        <begin position="58"/>
        <end position="90"/>
    </location>
</feature>
<reference evidence="11" key="1">
    <citation type="journal article" date="2023" name="Plant J.">
        <title>Genome sequences and population genomics provide insights into the demographic history, inbreeding, and mutation load of two 'living fossil' tree species of Dipteronia.</title>
        <authorList>
            <person name="Feng Y."/>
            <person name="Comes H.P."/>
            <person name="Chen J."/>
            <person name="Zhu S."/>
            <person name="Lu R."/>
            <person name="Zhang X."/>
            <person name="Li P."/>
            <person name="Qiu J."/>
            <person name="Olsen K.M."/>
            <person name="Qiu Y."/>
        </authorList>
    </citation>
    <scope>NUCLEOTIDE SEQUENCE</scope>
    <source>
        <strain evidence="11">NBL</strain>
    </source>
</reference>
<sequence>MDHNVKQMLKLIEEGDFLSKKAEMHRPNLVPHVKEFCHLYCSLADCYDHLIEELQKDIPSGSDQGSPLLTPDQKLGMHKSSHQAASPSCGRGIPITIDGEGFTKFPSLIKRNQEAEDDNADSLLEGRENGSYEELLGGIIEYEEKIRVSNLRLQLSEEEAARERLKGSNEEIERLKNELVNEISVGTHLVQGQLKLAQEDVAKLNTELDSERRKELKVALSDAQENFSLEKAQLQSKISSLLEKQALGDERVKEQELLCTSLEEKIWKSEVENMETLDFNDCRERDMQDEITRLMEGVTEREKDEVTAKVNTLMAEANSRDDLIRQMEDQMRRLHMEHTELISGSKTARKLVDELRVRLDNPHITVRMNASRLIQKSCYFHLKGGFEALISKAVHIHNELFDSLTERITSRPKMVKEFTEAVFGVETEQFVKKMIPVVLPKLVVFQHDNDHVVDILYELAKCPSERDLLSALNFYSAHTGSDNREIFAAVLPALLYELVCFLDDGDSDEISKGFKGQNLLVSCYLCCKVVILTGFVVWLLFTEVNKAIQESRGSMTLKDQLQDAVDGPNHESLNVRYMVVCELSKLLKLRRGDVTALINGEASSDMDVLSSLISSILRGCAEESRTSVGQRLKLVCADCLGALGGAVKVFSCQRFKTECSDDDLIFELNKLIHKHLPRAFRSAPDTIIQDSAALAIQVLLKIAGCEAPLDENVDVSLSKTQALEEKEPLKVATSGTKSIVNTREINIRGQRLWDRFSNFVKEIIAPCLTSRFQLPNVSDFASAGPIYLPYMSFRRWIFFWIKKLTAHATGSRANIFNSCRGLVHHDMQTAVYLLPYLVLNAVCHVEEARGGIAQEILSVLNAAAEENSGPAVHGVSGWISEVCFQTIFTLLDNLRQWVDDVEQELALSQALLAIISF</sequence>
<dbReference type="InterPro" id="IPR056802">
    <property type="entry name" value="ATR-like_M-HEAT"/>
</dbReference>
<feature type="coiled-coil region" evidence="8">
    <location>
        <begin position="139"/>
        <end position="214"/>
    </location>
</feature>
<keyword evidence="4" id="KW-0227">DNA damage</keyword>
<keyword evidence="12" id="KW-1185">Reference proteome</keyword>
<dbReference type="Proteomes" id="UP001281410">
    <property type="component" value="Unassembled WGS sequence"/>
</dbReference>
<dbReference type="InterPro" id="IPR050517">
    <property type="entry name" value="DDR_Repair_Kinase"/>
</dbReference>
<accession>A0AAD9ZUI9</accession>
<evidence type="ECO:0000256" key="5">
    <source>
        <dbReference type="ARBA" id="ARBA00022777"/>
    </source>
</evidence>
<evidence type="ECO:0000259" key="10">
    <source>
        <dbReference type="PROSITE" id="PS51774"/>
    </source>
</evidence>
<dbReference type="GO" id="GO:0003779">
    <property type="term" value="F:actin binding"/>
    <property type="evidence" value="ECO:0007669"/>
    <property type="project" value="InterPro"/>
</dbReference>
<keyword evidence="7" id="KW-0539">Nucleus</keyword>
<proteinExistence type="predicted"/>
<name>A0AAD9ZUI9_9ROSI</name>
<keyword evidence="5" id="KW-0418">Kinase</keyword>
<dbReference type="EMBL" id="JANJYJ010000008">
    <property type="protein sequence ID" value="KAK3193432.1"/>
    <property type="molecule type" value="Genomic_DNA"/>
</dbReference>
<dbReference type="InterPro" id="IPR011684">
    <property type="entry name" value="NAB"/>
</dbReference>
<dbReference type="GO" id="GO:0004674">
    <property type="term" value="F:protein serine/threonine kinase activity"/>
    <property type="evidence" value="ECO:0007669"/>
    <property type="project" value="UniProtKB-KW"/>
</dbReference>
<keyword evidence="3" id="KW-0723">Serine/threonine-protein kinase</keyword>
<evidence type="ECO:0000256" key="8">
    <source>
        <dbReference type="SAM" id="Coils"/>
    </source>
</evidence>
<dbReference type="GO" id="GO:0006281">
    <property type="term" value="P:DNA repair"/>
    <property type="evidence" value="ECO:0007669"/>
    <property type="project" value="TreeGrafter"/>
</dbReference>
<dbReference type="PROSITE" id="PS51774">
    <property type="entry name" value="NAB"/>
    <property type="match status" value="1"/>
</dbReference>
<evidence type="ECO:0000256" key="2">
    <source>
        <dbReference type="ARBA" id="ARBA00012513"/>
    </source>
</evidence>
<evidence type="ECO:0000256" key="7">
    <source>
        <dbReference type="ARBA" id="ARBA00023242"/>
    </source>
</evidence>
<dbReference type="InterPro" id="IPR016024">
    <property type="entry name" value="ARM-type_fold"/>
</dbReference>
<evidence type="ECO:0000256" key="3">
    <source>
        <dbReference type="ARBA" id="ARBA00022527"/>
    </source>
</evidence>
<dbReference type="AlphaFoldDB" id="A0AAD9ZUI9"/>
<evidence type="ECO:0000256" key="4">
    <source>
        <dbReference type="ARBA" id="ARBA00022763"/>
    </source>
</evidence>
<dbReference type="GO" id="GO:0005694">
    <property type="term" value="C:chromosome"/>
    <property type="evidence" value="ECO:0007669"/>
    <property type="project" value="TreeGrafter"/>
</dbReference>
<dbReference type="Pfam" id="PF07765">
    <property type="entry name" value="KIP1"/>
    <property type="match status" value="1"/>
</dbReference>
<dbReference type="GO" id="GO:0005634">
    <property type="term" value="C:nucleus"/>
    <property type="evidence" value="ECO:0007669"/>
    <property type="project" value="UniProtKB-SubCell"/>
</dbReference>
<dbReference type="SUPFAM" id="SSF48371">
    <property type="entry name" value="ARM repeat"/>
    <property type="match status" value="1"/>
</dbReference>
<dbReference type="EC" id="2.7.11.1" evidence="2"/>
<comment type="caution">
    <text evidence="11">The sequence shown here is derived from an EMBL/GenBank/DDBJ whole genome shotgun (WGS) entry which is preliminary data.</text>
</comment>
<feature type="domain" description="NAB" evidence="10">
    <location>
        <begin position="1"/>
        <end position="54"/>
    </location>
</feature>
<evidence type="ECO:0000313" key="12">
    <source>
        <dbReference type="Proteomes" id="UP001281410"/>
    </source>
</evidence>
<dbReference type="Pfam" id="PF25030">
    <property type="entry name" value="M-HEAT_ATR"/>
    <property type="match status" value="1"/>
</dbReference>
<evidence type="ECO:0000313" key="11">
    <source>
        <dbReference type="EMBL" id="KAK3193432.1"/>
    </source>
</evidence>
<keyword evidence="5" id="KW-0808">Transferase</keyword>
<evidence type="ECO:0000256" key="6">
    <source>
        <dbReference type="ARBA" id="ARBA00023054"/>
    </source>
</evidence>
<evidence type="ECO:0000256" key="1">
    <source>
        <dbReference type="ARBA" id="ARBA00004123"/>
    </source>
</evidence>